<proteinExistence type="predicted"/>
<protein>
    <submittedName>
        <fullName evidence="2">Uncharacterized protein</fullName>
    </submittedName>
</protein>
<name>A0AAU9JQW8_9CILI</name>
<evidence type="ECO:0000313" key="2">
    <source>
        <dbReference type="EMBL" id="CAG9328120.1"/>
    </source>
</evidence>
<feature type="region of interest" description="Disordered" evidence="1">
    <location>
        <begin position="1"/>
        <end position="20"/>
    </location>
</feature>
<keyword evidence="3" id="KW-1185">Reference proteome</keyword>
<reference evidence="2" key="1">
    <citation type="submission" date="2021-09" db="EMBL/GenBank/DDBJ databases">
        <authorList>
            <consortium name="AG Swart"/>
            <person name="Singh M."/>
            <person name="Singh A."/>
            <person name="Seah K."/>
            <person name="Emmerich C."/>
        </authorList>
    </citation>
    <scope>NUCLEOTIDE SEQUENCE</scope>
    <source>
        <strain evidence="2">ATCC30299</strain>
    </source>
</reference>
<sequence length="150" mass="17439">MRFEDLMSHRHSSLKKPKLRPKSVALRKEPTFKLIVEVPSVIKVEENIIRSKSTEPEHKYDDVERQYRLPLILSKLKFGSLIQSSSKQTSFNHIEKSKKSAGILSPYLCEGKLKQFSVQEWNSSYRIKKKLKVNNRFAMISQAYTAAKNN</sequence>
<dbReference type="AlphaFoldDB" id="A0AAU9JQW8"/>
<accession>A0AAU9JQW8</accession>
<evidence type="ECO:0000313" key="3">
    <source>
        <dbReference type="Proteomes" id="UP001162131"/>
    </source>
</evidence>
<gene>
    <name evidence="2" type="ORF">BSTOLATCC_MIC45578</name>
</gene>
<dbReference type="EMBL" id="CAJZBQ010000045">
    <property type="protein sequence ID" value="CAG9328120.1"/>
    <property type="molecule type" value="Genomic_DNA"/>
</dbReference>
<dbReference type="Proteomes" id="UP001162131">
    <property type="component" value="Unassembled WGS sequence"/>
</dbReference>
<organism evidence="2 3">
    <name type="scientific">Blepharisma stoltei</name>
    <dbReference type="NCBI Taxonomy" id="1481888"/>
    <lineage>
        <taxon>Eukaryota</taxon>
        <taxon>Sar</taxon>
        <taxon>Alveolata</taxon>
        <taxon>Ciliophora</taxon>
        <taxon>Postciliodesmatophora</taxon>
        <taxon>Heterotrichea</taxon>
        <taxon>Heterotrichida</taxon>
        <taxon>Blepharismidae</taxon>
        <taxon>Blepharisma</taxon>
    </lineage>
</organism>
<feature type="compositionally biased region" description="Basic residues" evidence="1">
    <location>
        <begin position="9"/>
        <end position="20"/>
    </location>
</feature>
<evidence type="ECO:0000256" key="1">
    <source>
        <dbReference type="SAM" id="MobiDB-lite"/>
    </source>
</evidence>
<comment type="caution">
    <text evidence="2">The sequence shown here is derived from an EMBL/GenBank/DDBJ whole genome shotgun (WGS) entry which is preliminary data.</text>
</comment>